<reference evidence="8 9" key="1">
    <citation type="submission" date="2019-07" db="EMBL/GenBank/DDBJ databases">
        <title>Active sludge and wastewater microbial communities from Klosterneuburg, Austria.</title>
        <authorList>
            <person name="Wagner M."/>
        </authorList>
    </citation>
    <scope>NUCLEOTIDE SEQUENCE [LARGE SCALE GENOMIC DNA]</scope>
    <source>
        <strain evidence="8 9">Nm2</strain>
    </source>
</reference>
<evidence type="ECO:0000256" key="3">
    <source>
        <dbReference type="ARBA" id="ARBA00022692"/>
    </source>
</evidence>
<feature type="transmembrane region" description="Helical" evidence="6">
    <location>
        <begin position="190"/>
        <end position="208"/>
    </location>
</feature>
<dbReference type="PROSITE" id="PS50850">
    <property type="entry name" value="MFS"/>
    <property type="match status" value="1"/>
</dbReference>
<comment type="subcellular location">
    <subcellularLocation>
        <location evidence="1">Cell membrane</location>
        <topology evidence="1">Multi-pass membrane protein</topology>
    </subcellularLocation>
</comment>
<dbReference type="GO" id="GO:0005886">
    <property type="term" value="C:plasma membrane"/>
    <property type="evidence" value="ECO:0007669"/>
    <property type="project" value="UniProtKB-SubCell"/>
</dbReference>
<feature type="transmembrane region" description="Helical" evidence="6">
    <location>
        <begin position="162"/>
        <end position="184"/>
    </location>
</feature>
<evidence type="ECO:0000259" key="7">
    <source>
        <dbReference type="PROSITE" id="PS50850"/>
    </source>
</evidence>
<dbReference type="EMBL" id="VNHT01000032">
    <property type="protein sequence ID" value="TYP86336.1"/>
    <property type="molecule type" value="Genomic_DNA"/>
</dbReference>
<feature type="transmembrane region" description="Helical" evidence="6">
    <location>
        <begin position="125"/>
        <end position="150"/>
    </location>
</feature>
<comment type="caution">
    <text evidence="8">The sequence shown here is derived from an EMBL/GenBank/DDBJ whole genome shotgun (WGS) entry which is preliminary data.</text>
</comment>
<feature type="transmembrane region" description="Helical" evidence="6">
    <location>
        <begin position="72"/>
        <end position="92"/>
    </location>
</feature>
<evidence type="ECO:0000256" key="2">
    <source>
        <dbReference type="ARBA" id="ARBA00022475"/>
    </source>
</evidence>
<evidence type="ECO:0000256" key="1">
    <source>
        <dbReference type="ARBA" id="ARBA00004651"/>
    </source>
</evidence>
<feature type="domain" description="Major facilitator superfamily (MFS) profile" evidence="7">
    <location>
        <begin position="34"/>
        <end position="418"/>
    </location>
</feature>
<evidence type="ECO:0000256" key="6">
    <source>
        <dbReference type="SAM" id="Phobius"/>
    </source>
</evidence>
<dbReference type="RefSeq" id="WP_052752234.1">
    <property type="nucleotide sequence ID" value="NZ_CP011451.1"/>
</dbReference>
<evidence type="ECO:0000313" key="9">
    <source>
        <dbReference type="Proteomes" id="UP000324176"/>
    </source>
</evidence>
<dbReference type="InterPro" id="IPR011701">
    <property type="entry name" value="MFS"/>
</dbReference>
<keyword evidence="2" id="KW-1003">Cell membrane</keyword>
<accession>A0A5D3YBK4</accession>
<keyword evidence="3 6" id="KW-0812">Transmembrane</keyword>
<keyword evidence="4 6" id="KW-1133">Transmembrane helix</keyword>
<dbReference type="PANTHER" id="PTHR43124:SF3">
    <property type="entry name" value="CHLORAMPHENICOL EFFLUX PUMP RV0191"/>
    <property type="match status" value="1"/>
</dbReference>
<organism evidence="8 9">
    <name type="scientific">Nitrosomonas communis</name>
    <dbReference type="NCBI Taxonomy" id="44574"/>
    <lineage>
        <taxon>Bacteria</taxon>
        <taxon>Pseudomonadati</taxon>
        <taxon>Pseudomonadota</taxon>
        <taxon>Betaproteobacteria</taxon>
        <taxon>Nitrosomonadales</taxon>
        <taxon>Nitrosomonadaceae</taxon>
        <taxon>Nitrosomonas</taxon>
    </lineage>
</organism>
<feature type="transmembrane region" description="Helical" evidence="6">
    <location>
        <begin position="372"/>
        <end position="393"/>
    </location>
</feature>
<feature type="transmembrane region" description="Helical" evidence="6">
    <location>
        <begin position="303"/>
        <end position="320"/>
    </location>
</feature>
<name>A0A5D3YBK4_9PROT</name>
<dbReference type="InterPro" id="IPR050189">
    <property type="entry name" value="MFS_Efflux_Transporters"/>
</dbReference>
<sequence>MNRRTEDILQAGSSSDLVECGVIPHQVPLRERAILVVLASVHFIHIMDFMMMLPLGPQFMKLFDITPQQFGLLISAYAFSAGVCSFFVSFFIDRFDRKHVLILLCAGMGIATLICALANDYTMLLLGRMVAGGFSGMLSAIIFAIIADIIPEYRRGVATGTVMSAFSIVAVVGMPIGMLLVNLVDWRAPFYLLSAVSSLMIIIALRVLPSLRDHLIHHQERHPFQQLRAIFWVRNHLYAFALIAMLMFAGFCVSPFISTYMVINVGMAEIDLPYLYFFGGLATFFAARILGRLADLHGKRKTFGVTAALSVFPILLLTHLSSVPTVFAVGISTLFMMLVSGRFVPAMALVTASVTPRLRGSFLSFNTSVQQLSAGLASLLTGSIMGISANGALTHYDSVGIIASIATILSILLAVKVDSYQE</sequence>
<dbReference type="SUPFAM" id="SSF103473">
    <property type="entry name" value="MFS general substrate transporter"/>
    <property type="match status" value="1"/>
</dbReference>
<feature type="transmembrane region" description="Helical" evidence="6">
    <location>
        <begin position="274"/>
        <end position="291"/>
    </location>
</feature>
<evidence type="ECO:0000256" key="5">
    <source>
        <dbReference type="ARBA" id="ARBA00023136"/>
    </source>
</evidence>
<protein>
    <submittedName>
        <fullName evidence="8">Putative MFS family arabinose efflux permease</fullName>
    </submittedName>
</protein>
<dbReference type="InterPro" id="IPR036259">
    <property type="entry name" value="MFS_trans_sf"/>
</dbReference>
<feature type="transmembrane region" description="Helical" evidence="6">
    <location>
        <begin position="237"/>
        <end position="262"/>
    </location>
</feature>
<gene>
    <name evidence="8" type="ORF">BCL69_103214</name>
</gene>
<dbReference type="AlphaFoldDB" id="A0A5D3YBK4"/>
<dbReference type="Gene3D" id="1.20.1250.20">
    <property type="entry name" value="MFS general substrate transporter like domains"/>
    <property type="match status" value="1"/>
</dbReference>
<dbReference type="GO" id="GO:0022857">
    <property type="term" value="F:transmembrane transporter activity"/>
    <property type="evidence" value="ECO:0007669"/>
    <property type="project" value="InterPro"/>
</dbReference>
<feature type="transmembrane region" description="Helical" evidence="6">
    <location>
        <begin position="399"/>
        <end position="417"/>
    </location>
</feature>
<feature type="transmembrane region" description="Helical" evidence="6">
    <location>
        <begin position="326"/>
        <end position="351"/>
    </location>
</feature>
<dbReference type="PANTHER" id="PTHR43124">
    <property type="entry name" value="PURINE EFFLUX PUMP PBUE"/>
    <property type="match status" value="1"/>
</dbReference>
<evidence type="ECO:0000313" key="8">
    <source>
        <dbReference type="EMBL" id="TYP86336.1"/>
    </source>
</evidence>
<dbReference type="Proteomes" id="UP000324176">
    <property type="component" value="Unassembled WGS sequence"/>
</dbReference>
<dbReference type="CDD" id="cd17324">
    <property type="entry name" value="MFS_NepI_like"/>
    <property type="match status" value="1"/>
</dbReference>
<feature type="transmembrane region" description="Helical" evidence="6">
    <location>
        <begin position="99"/>
        <end position="119"/>
    </location>
</feature>
<keyword evidence="5 6" id="KW-0472">Membrane</keyword>
<evidence type="ECO:0000256" key="4">
    <source>
        <dbReference type="ARBA" id="ARBA00022989"/>
    </source>
</evidence>
<proteinExistence type="predicted"/>
<dbReference type="Pfam" id="PF07690">
    <property type="entry name" value="MFS_1"/>
    <property type="match status" value="1"/>
</dbReference>
<feature type="transmembrane region" description="Helical" evidence="6">
    <location>
        <begin position="33"/>
        <end position="52"/>
    </location>
</feature>
<dbReference type="InterPro" id="IPR020846">
    <property type="entry name" value="MFS_dom"/>
</dbReference>